<evidence type="ECO:0000313" key="1">
    <source>
        <dbReference type="EMBL" id="RJF53290.1"/>
    </source>
</evidence>
<dbReference type="EMBL" id="QYYG01000010">
    <property type="protein sequence ID" value="RJF53290.1"/>
    <property type="molecule type" value="Genomic_DNA"/>
</dbReference>
<dbReference type="RefSeq" id="WP_119805295.1">
    <property type="nucleotide sequence ID" value="NZ_QYYG01000010.1"/>
</dbReference>
<accession>A0AA93BUY3</accession>
<protein>
    <submittedName>
        <fullName evidence="1">Uncharacterized protein</fullName>
    </submittedName>
</protein>
<evidence type="ECO:0000313" key="2">
    <source>
        <dbReference type="Proteomes" id="UP000284338"/>
    </source>
</evidence>
<name>A0AA93BUY3_9GAMM</name>
<dbReference type="Proteomes" id="UP000284338">
    <property type="component" value="Unassembled WGS sequence"/>
</dbReference>
<gene>
    <name evidence="1" type="ORF">D4100_22680</name>
</gene>
<keyword evidence="2" id="KW-1185">Reference proteome</keyword>
<dbReference type="AlphaFoldDB" id="A0AA93BUY3"/>
<reference evidence="1 2" key="1">
    <citation type="submission" date="2018-09" db="EMBL/GenBank/DDBJ databases">
        <title>Draft genome of a novel serratia sp. strain with antifungal activity.</title>
        <authorList>
            <person name="Dichmann S.I."/>
            <person name="Park B.P."/>
            <person name="Pathiraja D."/>
            <person name="Choi I.-G."/>
            <person name="Stougaard P."/>
            <person name="Hennessy R.C."/>
        </authorList>
    </citation>
    <scope>NUCLEOTIDE SEQUENCE [LARGE SCALE GENOMIC DNA]</scope>
    <source>
        <strain evidence="1 2">S40</strain>
    </source>
</reference>
<comment type="caution">
    <text evidence="1">The sequence shown here is derived from an EMBL/GenBank/DDBJ whole genome shotgun (WGS) entry which is preliminary data.</text>
</comment>
<proteinExistence type="predicted"/>
<organism evidence="1 2">
    <name type="scientific">Serratia inhibens</name>
    <dbReference type="NCBI Taxonomy" id="2338073"/>
    <lineage>
        <taxon>Bacteria</taxon>
        <taxon>Pseudomonadati</taxon>
        <taxon>Pseudomonadota</taxon>
        <taxon>Gammaproteobacteria</taxon>
        <taxon>Enterobacterales</taxon>
        <taxon>Yersiniaceae</taxon>
        <taxon>Serratia</taxon>
    </lineage>
</organism>
<sequence>MEKQIVILVGILALAGMYMREAYAEVSVTSTDTGEQAGTWSGKQWNYVTGHVLWREQNASAAHVSCTAVLDCALAVGTVNSGKFYPRYGFVSIARGTSWEEAYSVWRYQHGTETTFKYPEPVARLSASGICTLIGLYWGKDEDGGYQNWFPVPESHCAPISNL</sequence>